<dbReference type="RefSeq" id="WP_052491165.1">
    <property type="nucleotide sequence ID" value="NZ_CP007790.1"/>
</dbReference>
<evidence type="ECO:0000313" key="5">
    <source>
        <dbReference type="EMBL" id="AJK69531.1"/>
    </source>
</evidence>
<dbReference type="Proteomes" id="UP000031928">
    <property type="component" value="Chromosome"/>
</dbReference>
<dbReference type="AlphaFoldDB" id="A0A0B6TXT2"/>
<dbReference type="SMART" id="SM00418">
    <property type="entry name" value="HTH_ARSR"/>
    <property type="match status" value="1"/>
</dbReference>
<sequence>MDKESGPLLIPEGQTRRCAEIAKALGDPVRLRIFSHLAANCCSTVCACRMPETFGISQPTFSHHVKKLVDVGLVRREQVGRWAHFSVIPGALDPMRRLLDSVPTVPCGT</sequence>
<evidence type="ECO:0000256" key="1">
    <source>
        <dbReference type="ARBA" id="ARBA00023015"/>
    </source>
</evidence>
<proteinExistence type="predicted"/>
<dbReference type="SUPFAM" id="SSF46785">
    <property type="entry name" value="Winged helix' DNA-binding domain"/>
    <property type="match status" value="1"/>
</dbReference>
<dbReference type="EMBL" id="CP007790">
    <property type="protein sequence ID" value="AJK69531.1"/>
    <property type="molecule type" value="Genomic_DNA"/>
</dbReference>
<accession>A0A0B6TXT2</accession>
<dbReference type="GO" id="GO:0003677">
    <property type="term" value="F:DNA binding"/>
    <property type="evidence" value="ECO:0007669"/>
    <property type="project" value="UniProtKB-KW"/>
</dbReference>
<dbReference type="PANTHER" id="PTHR33154">
    <property type="entry name" value="TRANSCRIPTIONAL REGULATOR, ARSR FAMILY"/>
    <property type="match status" value="1"/>
</dbReference>
<keyword evidence="1" id="KW-0805">Transcription regulation</keyword>
<dbReference type="KEGG" id="cmq:B840_09700"/>
<dbReference type="PANTHER" id="PTHR33154:SF18">
    <property type="entry name" value="ARSENICAL RESISTANCE OPERON REPRESSOR"/>
    <property type="match status" value="1"/>
</dbReference>
<dbReference type="InterPro" id="IPR036388">
    <property type="entry name" value="WH-like_DNA-bd_sf"/>
</dbReference>
<dbReference type="STRING" id="1224162.B840_09700"/>
<name>A0A0B6TXT2_9CORY</name>
<dbReference type="InterPro" id="IPR011991">
    <property type="entry name" value="ArsR-like_HTH"/>
</dbReference>
<dbReference type="PROSITE" id="PS50987">
    <property type="entry name" value="HTH_ARSR_2"/>
    <property type="match status" value="1"/>
</dbReference>
<evidence type="ECO:0000259" key="4">
    <source>
        <dbReference type="PROSITE" id="PS50987"/>
    </source>
</evidence>
<gene>
    <name evidence="5" type="ORF">B840_09700</name>
</gene>
<evidence type="ECO:0000256" key="3">
    <source>
        <dbReference type="ARBA" id="ARBA00023163"/>
    </source>
</evidence>
<dbReference type="Pfam" id="PF12840">
    <property type="entry name" value="HTH_20"/>
    <property type="match status" value="1"/>
</dbReference>
<keyword evidence="6" id="KW-1185">Reference proteome</keyword>
<organism evidence="5 6">
    <name type="scientific">Corynebacterium marinum DSM 44953</name>
    <dbReference type="NCBI Taxonomy" id="1224162"/>
    <lineage>
        <taxon>Bacteria</taxon>
        <taxon>Bacillati</taxon>
        <taxon>Actinomycetota</taxon>
        <taxon>Actinomycetes</taxon>
        <taxon>Mycobacteriales</taxon>
        <taxon>Corynebacteriaceae</taxon>
        <taxon>Corynebacterium</taxon>
    </lineage>
</organism>
<evidence type="ECO:0000313" key="6">
    <source>
        <dbReference type="Proteomes" id="UP000031928"/>
    </source>
</evidence>
<reference evidence="5 6" key="1">
    <citation type="submission" date="2014-05" db="EMBL/GenBank/DDBJ databases">
        <title>Complete genome sequence of Corynebacterium marinum DSM 44953.</title>
        <authorList>
            <person name="Schaffert L."/>
            <person name="Albersmeier A."/>
            <person name="Kalinowski J."/>
            <person name="Ruckert C."/>
        </authorList>
    </citation>
    <scope>NUCLEOTIDE SEQUENCE [LARGE SCALE GENOMIC DNA]</scope>
    <source>
        <strain evidence="5 6">DSM 44953</strain>
    </source>
</reference>
<keyword evidence="2" id="KW-0238">DNA-binding</keyword>
<dbReference type="InterPro" id="IPR051081">
    <property type="entry name" value="HTH_MetalResp_TranReg"/>
</dbReference>
<dbReference type="CDD" id="cd00090">
    <property type="entry name" value="HTH_ARSR"/>
    <property type="match status" value="1"/>
</dbReference>
<dbReference type="NCBIfam" id="NF033788">
    <property type="entry name" value="HTH_metalloreg"/>
    <property type="match status" value="1"/>
</dbReference>
<evidence type="ECO:0000256" key="2">
    <source>
        <dbReference type="ARBA" id="ARBA00023125"/>
    </source>
</evidence>
<dbReference type="InterPro" id="IPR036390">
    <property type="entry name" value="WH_DNA-bd_sf"/>
</dbReference>
<protein>
    <recommendedName>
        <fullName evidence="4">HTH arsR-type domain-containing protein</fullName>
    </recommendedName>
</protein>
<dbReference type="PRINTS" id="PR00778">
    <property type="entry name" value="HTHARSR"/>
</dbReference>
<dbReference type="OrthoDB" id="9798835at2"/>
<dbReference type="HOGENOM" id="CLU_097806_3_2_11"/>
<dbReference type="GO" id="GO:0003700">
    <property type="term" value="F:DNA-binding transcription factor activity"/>
    <property type="evidence" value="ECO:0007669"/>
    <property type="project" value="InterPro"/>
</dbReference>
<feature type="domain" description="HTH arsR-type" evidence="4">
    <location>
        <begin position="10"/>
        <end position="106"/>
    </location>
</feature>
<keyword evidence="3" id="KW-0804">Transcription</keyword>
<dbReference type="InterPro" id="IPR001845">
    <property type="entry name" value="HTH_ArsR_DNA-bd_dom"/>
</dbReference>
<dbReference type="Gene3D" id="1.10.10.10">
    <property type="entry name" value="Winged helix-like DNA-binding domain superfamily/Winged helix DNA-binding domain"/>
    <property type="match status" value="1"/>
</dbReference>